<dbReference type="Pfam" id="PF01368">
    <property type="entry name" value="DHH"/>
    <property type="match status" value="1"/>
</dbReference>
<dbReference type="EMBL" id="JBHLWN010000077">
    <property type="protein sequence ID" value="MFC0214756.1"/>
    <property type="molecule type" value="Genomic_DNA"/>
</dbReference>
<evidence type="ECO:0000259" key="2">
    <source>
        <dbReference type="Pfam" id="PF02272"/>
    </source>
</evidence>
<dbReference type="PANTHER" id="PTHR42146:SF1">
    <property type="entry name" value="OLIGORIBONUCLEASE NRNB"/>
    <property type="match status" value="1"/>
</dbReference>
<dbReference type="InterPro" id="IPR058608">
    <property type="entry name" value="NrnB_C"/>
</dbReference>
<accession>A0ABV6DQ20</accession>
<dbReference type="Proteomes" id="UP001589776">
    <property type="component" value="Unassembled WGS sequence"/>
</dbReference>
<dbReference type="InterPro" id="IPR052968">
    <property type="entry name" value="Nucleotide_metab_enz"/>
</dbReference>
<sequence>MILVFTHNDLDGVGCGIVARCAFGEQADIRYNSVSSLNPQVERFLAKMNGAKKRPAEVFITDLSVNSDNEERMTAYAKAGGTIRLIDHHKSALHLNRHHWSFVQVEYTDGRPACATSLFYEHLVEKGHLQPTQALAQFVELVRQYDTWDWERLGNQMAKRLNDLFYMVSIDEFEGKMVQRLQEHDEFFFDDFETKILEIEEERIERYVRRKRREMVQTYVGEECIGIVHAESYHSELGNELGKEHAHLDYIVILNMGGRKVSLRTVHDGIDVSEIAGRYGGGGHSKAAGCNLSEELYRIYVAEPFAIEPMQPDAFRNTYNVKDNVHGSLYVNRQDDRLWIYQSGGEWHIEENGERLELSFPTFAAAERHVKRHYAAWLARDEAFVKYLCDYVTDSQTKRMAGSAAAAAPAQEAVRDGELVYA</sequence>
<dbReference type="SUPFAM" id="SSF64182">
    <property type="entry name" value="DHH phosphoesterases"/>
    <property type="match status" value="1"/>
</dbReference>
<evidence type="ECO:0000259" key="3">
    <source>
        <dbReference type="Pfam" id="PF26386"/>
    </source>
</evidence>
<evidence type="ECO:0000259" key="1">
    <source>
        <dbReference type="Pfam" id="PF01368"/>
    </source>
</evidence>
<feature type="domain" description="DDH" evidence="1">
    <location>
        <begin position="2"/>
        <end position="125"/>
    </location>
</feature>
<evidence type="ECO:0000313" key="4">
    <source>
        <dbReference type="EMBL" id="MFC0214756.1"/>
    </source>
</evidence>
<protein>
    <submittedName>
        <fullName evidence="4">DHH family phosphoesterase</fullName>
    </submittedName>
</protein>
<dbReference type="InterPro" id="IPR001667">
    <property type="entry name" value="DDH_dom"/>
</dbReference>
<dbReference type="RefSeq" id="WP_377472169.1">
    <property type="nucleotide sequence ID" value="NZ_JBHLWN010000077.1"/>
</dbReference>
<evidence type="ECO:0000313" key="5">
    <source>
        <dbReference type="Proteomes" id="UP001589776"/>
    </source>
</evidence>
<dbReference type="PANTHER" id="PTHR42146">
    <property type="entry name" value="3',5'-CYCLIC-NUCLEOTIDE PHOSPHODIESTERASE"/>
    <property type="match status" value="1"/>
</dbReference>
<dbReference type="Pfam" id="PF26386">
    <property type="entry name" value="NrnB_C"/>
    <property type="match status" value="1"/>
</dbReference>
<name>A0ABV6DQ20_9BACL</name>
<organism evidence="4 5">
    <name type="scientific">Paenibacillus chartarius</name>
    <dbReference type="NCBI Taxonomy" id="747481"/>
    <lineage>
        <taxon>Bacteria</taxon>
        <taxon>Bacillati</taxon>
        <taxon>Bacillota</taxon>
        <taxon>Bacilli</taxon>
        <taxon>Bacillales</taxon>
        <taxon>Paenibacillaceae</taxon>
        <taxon>Paenibacillus</taxon>
    </lineage>
</organism>
<dbReference type="InterPro" id="IPR038763">
    <property type="entry name" value="DHH_sf"/>
</dbReference>
<dbReference type="Gene3D" id="3.10.310.30">
    <property type="match status" value="1"/>
</dbReference>
<dbReference type="Pfam" id="PF02272">
    <property type="entry name" value="DHHA1"/>
    <property type="match status" value="1"/>
</dbReference>
<comment type="caution">
    <text evidence="4">The sequence shown here is derived from an EMBL/GenBank/DDBJ whole genome shotgun (WGS) entry which is preliminary data.</text>
</comment>
<dbReference type="InterPro" id="IPR003156">
    <property type="entry name" value="DHHA1_dom"/>
</dbReference>
<proteinExistence type="predicted"/>
<feature type="domain" description="DHHA1" evidence="2">
    <location>
        <begin position="251"/>
        <end position="294"/>
    </location>
</feature>
<keyword evidence="5" id="KW-1185">Reference proteome</keyword>
<reference evidence="4 5" key="1">
    <citation type="submission" date="2024-09" db="EMBL/GenBank/DDBJ databases">
        <authorList>
            <person name="Sun Q."/>
            <person name="Mori K."/>
        </authorList>
    </citation>
    <scope>NUCLEOTIDE SEQUENCE [LARGE SCALE GENOMIC DNA]</scope>
    <source>
        <strain evidence="4 5">CCM 7759</strain>
    </source>
</reference>
<feature type="domain" description="Oligoribonuclease NrnB C-terminal" evidence="3">
    <location>
        <begin position="327"/>
        <end position="396"/>
    </location>
</feature>
<gene>
    <name evidence="4" type="ORF">ACFFK0_20320</name>
</gene>